<dbReference type="PROSITE" id="PS51880">
    <property type="entry name" value="TGS"/>
    <property type="match status" value="1"/>
</dbReference>
<dbReference type="GO" id="GO:0008728">
    <property type="term" value="F:GTP diphosphokinase activity"/>
    <property type="evidence" value="ECO:0007669"/>
    <property type="project" value="UniProtKB-EC"/>
</dbReference>
<proteinExistence type="inferred from homology"/>
<reference evidence="3 4" key="1">
    <citation type="journal article" date="2015" name="Genome Announc.">
        <title>Complete Genome Sequence of the Novel Leech Symbiont Mucinivorans hirudinis M3T.</title>
        <authorList>
            <person name="Nelson M.C."/>
            <person name="Bomar L."/>
            <person name="Graf J."/>
        </authorList>
    </citation>
    <scope>NUCLEOTIDE SEQUENCE [LARGE SCALE GENOMIC DNA]</scope>
    <source>
        <strain evidence="4">M3</strain>
    </source>
</reference>
<protein>
    <submittedName>
        <fullName evidence="3">GTP pyrophosphokinase</fullName>
        <ecNumber evidence="3">2.7.6.5</ecNumber>
    </submittedName>
</protein>
<dbReference type="Pfam" id="PF04607">
    <property type="entry name" value="RelA_SpoT"/>
    <property type="match status" value="1"/>
</dbReference>
<name>A0A060R6Z9_9BACT</name>
<sequence length="738" mass="84146">MPQNIPVQDQYEQLVQKLFDELMELVLPVCKNEQDAEKVRQAFYFARDAHKGVKRKSGEPYITHPLAVAKIVVGEIGLGVKSVIAALVHDVVEDTEYTVEDIEHLFGAKIASMVDGLTKLSSATATSETSEQAENFKKMLLTLSDDVRVIIIKIADRLHNMRTLGAMPAPKQMKIAGETIYLFVPLAYRLGLYAIKTELENLSLKYRFPEEYNEIAEKLNRTNAERIIFIDQFIEPIREKLRESDIDAHIYGRVKNVYSIWKKMKSKNLTFEEIYDLCAIRIIFKPTSLVPEKTQCWHIYSLITDIYKSNTERIRDWVNIPKANGYEALHCTVMSRSGIWIEVQIRSERMDAIAERGFAAHWRYKSQEQNSGSFDEVLEPWLRKLREVLNNPQEDAVEFLDNFKMNLAVDEVVVFTPKGESRTMPKGATVLDFAYNIHSKIGSCALGAKVNYKLVPLSTKIHSGDQIEIITSATVKPKVEWLEFVTTGTARNFIKKFLKSESEDAVKQGQELFEQKMKDLGITQMGRVLSKVIPEYKCANKDQFYNKLGLGQISLDGVEKILRQNAASKLVKYWTLQIAKPFKGKKRQKGAERENQEKFVVAECCHPIPGDTIIGFNEDDGTIDIHKKSCLIAVEKAAQHGNKIVDATWSQEKVESYLTIIDLRGIDRKGMVLDLMKIISEEMGVNIRTLNFTSHDGVFEGEISLYVRSDDDMKMVLEKVSKVKGVDKIHRRESTKIN</sequence>
<dbReference type="InterPro" id="IPR002912">
    <property type="entry name" value="ACT_dom"/>
</dbReference>
<dbReference type="NCBIfam" id="TIGR00691">
    <property type="entry name" value="spoT_relA"/>
    <property type="match status" value="1"/>
</dbReference>
<dbReference type="eggNOG" id="COG0317">
    <property type="taxonomic scope" value="Bacteria"/>
</dbReference>
<dbReference type="InterPro" id="IPR004811">
    <property type="entry name" value="RelA/Spo_fam"/>
</dbReference>
<dbReference type="InterPro" id="IPR012676">
    <property type="entry name" value="TGS-like"/>
</dbReference>
<dbReference type="Pfam" id="PF13291">
    <property type="entry name" value="ACT_4"/>
    <property type="match status" value="1"/>
</dbReference>
<dbReference type="AlphaFoldDB" id="A0A060R6Z9"/>
<dbReference type="InterPro" id="IPR033655">
    <property type="entry name" value="TGS_RelA/SpoT"/>
</dbReference>
<evidence type="ECO:0000313" key="3">
    <source>
        <dbReference type="EMBL" id="CDN30966.1"/>
    </source>
</evidence>
<accession>A0A060R6Z9</accession>
<dbReference type="SUPFAM" id="SSF81301">
    <property type="entry name" value="Nucleotidyltransferase"/>
    <property type="match status" value="1"/>
</dbReference>
<comment type="similarity">
    <text evidence="1">Belongs to the relA/spoT family.</text>
</comment>
<dbReference type="InterPro" id="IPR003607">
    <property type="entry name" value="HD/PDEase_dom"/>
</dbReference>
<dbReference type="CDD" id="cd05399">
    <property type="entry name" value="NT_Rel-Spo_like"/>
    <property type="match status" value="1"/>
</dbReference>
<dbReference type="SUPFAM" id="SSF81271">
    <property type="entry name" value="TGS-like"/>
    <property type="match status" value="1"/>
</dbReference>
<dbReference type="HOGENOM" id="CLU_012300_3_0_10"/>
<feature type="domain" description="TGS" evidence="2">
    <location>
        <begin position="410"/>
        <end position="471"/>
    </location>
</feature>
<dbReference type="InterPro" id="IPR007685">
    <property type="entry name" value="RelA_SpoT"/>
</dbReference>
<dbReference type="GO" id="GO:0005886">
    <property type="term" value="C:plasma membrane"/>
    <property type="evidence" value="ECO:0007669"/>
    <property type="project" value="TreeGrafter"/>
</dbReference>
<dbReference type="Pfam" id="PF13328">
    <property type="entry name" value="HD_4"/>
    <property type="match status" value="1"/>
</dbReference>
<dbReference type="GO" id="GO:0016301">
    <property type="term" value="F:kinase activity"/>
    <property type="evidence" value="ECO:0007669"/>
    <property type="project" value="UniProtKB-KW"/>
</dbReference>
<dbReference type="PANTHER" id="PTHR21262:SF31">
    <property type="entry name" value="GTP PYROPHOSPHOKINASE"/>
    <property type="match status" value="1"/>
</dbReference>
<dbReference type="Proteomes" id="UP000027616">
    <property type="component" value="Chromosome I"/>
</dbReference>
<dbReference type="PANTHER" id="PTHR21262">
    <property type="entry name" value="GUANOSINE-3',5'-BIS DIPHOSPHATE 3'-PYROPHOSPHOHYDROLASE"/>
    <property type="match status" value="1"/>
</dbReference>
<dbReference type="Gene3D" id="1.10.3210.10">
    <property type="entry name" value="Hypothetical protein af1432"/>
    <property type="match status" value="1"/>
</dbReference>
<dbReference type="InterPro" id="IPR043519">
    <property type="entry name" value="NT_sf"/>
</dbReference>
<dbReference type="InterPro" id="IPR012675">
    <property type="entry name" value="Beta-grasp_dom_sf"/>
</dbReference>
<keyword evidence="3" id="KW-0808">Transferase</keyword>
<dbReference type="KEGG" id="rbc:BN938_0865"/>
<keyword evidence="4" id="KW-1185">Reference proteome</keyword>
<dbReference type="SMART" id="SM00954">
    <property type="entry name" value="RelA_SpoT"/>
    <property type="match status" value="1"/>
</dbReference>
<evidence type="ECO:0000259" key="2">
    <source>
        <dbReference type="PROSITE" id="PS51880"/>
    </source>
</evidence>
<dbReference type="EMBL" id="HG934468">
    <property type="protein sequence ID" value="CDN30966.1"/>
    <property type="molecule type" value="Genomic_DNA"/>
</dbReference>
<organism evidence="3 4">
    <name type="scientific">Mucinivorans hirudinis</name>
    <dbReference type="NCBI Taxonomy" id="1433126"/>
    <lineage>
        <taxon>Bacteria</taxon>
        <taxon>Pseudomonadati</taxon>
        <taxon>Bacteroidota</taxon>
        <taxon>Bacteroidia</taxon>
        <taxon>Bacteroidales</taxon>
        <taxon>Rikenellaceae</taxon>
        <taxon>Mucinivorans</taxon>
    </lineage>
</organism>
<evidence type="ECO:0000256" key="1">
    <source>
        <dbReference type="RuleBase" id="RU003847"/>
    </source>
</evidence>
<dbReference type="CDD" id="cd01668">
    <property type="entry name" value="TGS_RSH"/>
    <property type="match status" value="1"/>
</dbReference>
<comment type="function">
    <text evidence="1">In eubacteria ppGpp (guanosine 3'-diphosphate 5'-diphosphate) is a mediator of the stringent response that coordinates a variety of cellular activities in response to changes in nutritional abundance.</text>
</comment>
<dbReference type="PATRIC" id="fig|1433126.3.peg.864"/>
<dbReference type="FunFam" id="3.10.20.30:FF:000002">
    <property type="entry name" value="GTP pyrophosphokinase (RelA/SpoT)"/>
    <property type="match status" value="1"/>
</dbReference>
<dbReference type="Pfam" id="PF02824">
    <property type="entry name" value="TGS"/>
    <property type="match status" value="1"/>
</dbReference>
<dbReference type="FunFam" id="1.10.3210.10:FF:000001">
    <property type="entry name" value="GTP pyrophosphokinase RelA"/>
    <property type="match status" value="1"/>
</dbReference>
<dbReference type="Gene3D" id="3.10.20.30">
    <property type="match status" value="1"/>
</dbReference>
<dbReference type="CDD" id="cd00077">
    <property type="entry name" value="HDc"/>
    <property type="match status" value="1"/>
</dbReference>
<keyword evidence="3" id="KW-0418">Kinase</keyword>
<dbReference type="EC" id="2.7.6.5" evidence="3"/>
<dbReference type="SUPFAM" id="SSF109604">
    <property type="entry name" value="HD-domain/PDEase-like"/>
    <property type="match status" value="1"/>
</dbReference>
<dbReference type="SMART" id="SM00471">
    <property type="entry name" value="HDc"/>
    <property type="match status" value="1"/>
</dbReference>
<dbReference type="GO" id="GO:0015969">
    <property type="term" value="P:guanosine tetraphosphate metabolic process"/>
    <property type="evidence" value="ECO:0007669"/>
    <property type="project" value="InterPro"/>
</dbReference>
<dbReference type="STRING" id="1433126.BN938_0865"/>
<dbReference type="Gene3D" id="3.30.460.10">
    <property type="entry name" value="Beta Polymerase, domain 2"/>
    <property type="match status" value="1"/>
</dbReference>
<dbReference type="Gene3D" id="3.30.70.260">
    <property type="match status" value="1"/>
</dbReference>
<dbReference type="InterPro" id="IPR004095">
    <property type="entry name" value="TGS"/>
</dbReference>
<gene>
    <name evidence="3" type="ORF">BN938_0865</name>
</gene>
<dbReference type="OrthoDB" id="9805041at2"/>
<evidence type="ECO:0000313" key="4">
    <source>
        <dbReference type="Proteomes" id="UP000027616"/>
    </source>
</evidence>